<name>A0A0A8YCN8_ARUDO</name>
<evidence type="ECO:0000313" key="1">
    <source>
        <dbReference type="EMBL" id="JAD23816.1"/>
    </source>
</evidence>
<reference evidence="1" key="2">
    <citation type="journal article" date="2015" name="Data Brief">
        <title>Shoot transcriptome of the giant reed, Arundo donax.</title>
        <authorList>
            <person name="Barrero R.A."/>
            <person name="Guerrero F.D."/>
            <person name="Moolhuijzen P."/>
            <person name="Goolsby J.A."/>
            <person name="Tidwell J."/>
            <person name="Bellgard S.E."/>
            <person name="Bellgard M.I."/>
        </authorList>
    </citation>
    <scope>NUCLEOTIDE SEQUENCE</scope>
    <source>
        <tissue evidence="1">Shoot tissue taken approximately 20 cm above the soil surface</tissue>
    </source>
</reference>
<dbReference type="AlphaFoldDB" id="A0A0A8YCN8"/>
<proteinExistence type="predicted"/>
<protein>
    <submittedName>
        <fullName evidence="1">Uncharacterized protein</fullName>
    </submittedName>
</protein>
<reference evidence="1" key="1">
    <citation type="submission" date="2014-09" db="EMBL/GenBank/DDBJ databases">
        <authorList>
            <person name="Magalhaes I.L.F."/>
            <person name="Oliveira U."/>
            <person name="Santos F.R."/>
            <person name="Vidigal T.H.D.A."/>
            <person name="Brescovit A.D."/>
            <person name="Santos A.J."/>
        </authorList>
    </citation>
    <scope>NUCLEOTIDE SEQUENCE</scope>
    <source>
        <tissue evidence="1">Shoot tissue taken approximately 20 cm above the soil surface</tissue>
    </source>
</reference>
<organism evidence="1">
    <name type="scientific">Arundo donax</name>
    <name type="common">Giant reed</name>
    <name type="synonym">Donax arundinaceus</name>
    <dbReference type="NCBI Taxonomy" id="35708"/>
    <lineage>
        <taxon>Eukaryota</taxon>
        <taxon>Viridiplantae</taxon>
        <taxon>Streptophyta</taxon>
        <taxon>Embryophyta</taxon>
        <taxon>Tracheophyta</taxon>
        <taxon>Spermatophyta</taxon>
        <taxon>Magnoliopsida</taxon>
        <taxon>Liliopsida</taxon>
        <taxon>Poales</taxon>
        <taxon>Poaceae</taxon>
        <taxon>PACMAD clade</taxon>
        <taxon>Arundinoideae</taxon>
        <taxon>Arundineae</taxon>
        <taxon>Arundo</taxon>
    </lineage>
</organism>
<accession>A0A0A8YCN8</accession>
<dbReference type="EMBL" id="GBRH01274079">
    <property type="protein sequence ID" value="JAD23816.1"/>
    <property type="molecule type" value="Transcribed_RNA"/>
</dbReference>
<sequence>MTTAPFRPCAPLPIRSRCHISPLLGCSIDDLSLGQFCSLL</sequence>